<dbReference type="EMBL" id="WWCS01000012">
    <property type="protein sequence ID" value="MYN41317.1"/>
    <property type="molecule type" value="Genomic_DNA"/>
</dbReference>
<comment type="caution">
    <text evidence="3">The sequence shown here is derived from an EMBL/GenBank/DDBJ whole genome shotgun (WGS) entry which is preliminary data.</text>
</comment>
<accession>A0ABW9WJI9</accession>
<dbReference type="InterPro" id="IPR036736">
    <property type="entry name" value="ACP-like_sf"/>
</dbReference>
<evidence type="ECO:0000256" key="1">
    <source>
        <dbReference type="ARBA" id="ARBA00022598"/>
    </source>
</evidence>
<dbReference type="RefSeq" id="WP_161046287.1">
    <property type="nucleotide sequence ID" value="NZ_WWCS01000012.1"/>
</dbReference>
<feature type="domain" description="AMP-binding enzyme C-terminal" evidence="2">
    <location>
        <begin position="328"/>
        <end position="403"/>
    </location>
</feature>
<dbReference type="PANTHER" id="PTHR43352">
    <property type="entry name" value="ACETYL-COA SYNTHETASE"/>
    <property type="match status" value="1"/>
</dbReference>
<evidence type="ECO:0000259" key="2">
    <source>
        <dbReference type="Pfam" id="PF13193"/>
    </source>
</evidence>
<organism evidence="3 4">
    <name type="scientific">Duganella margarita</name>
    <dbReference type="NCBI Taxonomy" id="2692170"/>
    <lineage>
        <taxon>Bacteria</taxon>
        <taxon>Pseudomonadati</taxon>
        <taxon>Pseudomonadota</taxon>
        <taxon>Betaproteobacteria</taxon>
        <taxon>Burkholderiales</taxon>
        <taxon>Oxalobacteraceae</taxon>
        <taxon>Telluria group</taxon>
        <taxon>Duganella</taxon>
    </lineage>
</organism>
<sequence length="414" mass="44694">MDNLETAEPGAAPDWWRQRALLQRFVGDLMYTELCLMRHGSAGMPALPWPDTVQLDAELGVDSLERYALASALGAALHLPPDADLHRLLSAVTLGEWCDALGASIGSGSGLISFRSSGSSGVPTRNEHRLDLLWQEACFFAAQLPQARRLWFAVPSHHIYGFLFTVLLPLAYRQAPVLVDMRRTLPAALQQVTDGDVIVAYPDVWATLAPAVPRWRAGVSGVTSTAPCPPALARQLADGGLRLLEVYGSSETAGVGWRSAAGASYALLPYWRHADGSDTLQRADGDGGWLEVTCQDRIDWHDARRFVPAGRRDHAVQVAGVNVYPAQVAALLARHPAVQAAQVRLMRPDEGARLKAFVVPREPDASATLAGQLTNWVRERLAPPARPVAFTFGAALPVGQQGKPADWIIDAPAP</sequence>
<dbReference type="InterPro" id="IPR045851">
    <property type="entry name" value="AMP-bd_C_sf"/>
</dbReference>
<keyword evidence="1 3" id="KW-0436">Ligase</keyword>
<dbReference type="Gene3D" id="3.30.300.30">
    <property type="match status" value="1"/>
</dbReference>
<keyword evidence="4" id="KW-1185">Reference proteome</keyword>
<name>A0ABW9WJI9_9BURK</name>
<evidence type="ECO:0000313" key="4">
    <source>
        <dbReference type="Proteomes" id="UP000466332"/>
    </source>
</evidence>
<dbReference type="Gene3D" id="1.10.1200.10">
    <property type="entry name" value="ACP-like"/>
    <property type="match status" value="1"/>
</dbReference>
<dbReference type="Proteomes" id="UP000466332">
    <property type="component" value="Unassembled WGS sequence"/>
</dbReference>
<dbReference type="Pfam" id="PF13193">
    <property type="entry name" value="AMP-binding_C"/>
    <property type="match status" value="1"/>
</dbReference>
<dbReference type="InterPro" id="IPR025110">
    <property type="entry name" value="AMP-bd_C"/>
</dbReference>
<dbReference type="GO" id="GO:0016874">
    <property type="term" value="F:ligase activity"/>
    <property type="evidence" value="ECO:0007669"/>
    <property type="project" value="UniProtKB-KW"/>
</dbReference>
<gene>
    <name evidence="3" type="ORF">GTP55_18295</name>
</gene>
<proteinExistence type="predicted"/>
<reference evidence="3 4" key="1">
    <citation type="submission" date="2019-12" db="EMBL/GenBank/DDBJ databases">
        <title>Novel species isolated from a subtropical stream in China.</title>
        <authorList>
            <person name="Lu H."/>
        </authorList>
    </citation>
    <scope>NUCLEOTIDE SEQUENCE [LARGE SCALE GENOMIC DNA]</scope>
    <source>
        <strain evidence="3 4">FT109W</strain>
    </source>
</reference>
<dbReference type="PANTHER" id="PTHR43352:SF1">
    <property type="entry name" value="ANTHRANILATE--COA LIGASE"/>
    <property type="match status" value="1"/>
</dbReference>
<dbReference type="InterPro" id="IPR042099">
    <property type="entry name" value="ANL_N_sf"/>
</dbReference>
<dbReference type="SUPFAM" id="SSF56801">
    <property type="entry name" value="Acetyl-CoA synthetase-like"/>
    <property type="match status" value="1"/>
</dbReference>
<evidence type="ECO:0000313" key="3">
    <source>
        <dbReference type="EMBL" id="MYN41317.1"/>
    </source>
</evidence>
<dbReference type="Gene3D" id="3.40.50.12780">
    <property type="entry name" value="N-terminal domain of ligase-like"/>
    <property type="match status" value="1"/>
</dbReference>
<protein>
    <submittedName>
        <fullName evidence="3">4-coumarate--CoA ligase</fullName>
    </submittedName>
</protein>